<comment type="caution">
    <text evidence="7">Lacks conserved residue(s) required for the propagation of feature annotation.</text>
</comment>
<dbReference type="Pfam" id="PF21082">
    <property type="entry name" value="MS_channel_3rd"/>
    <property type="match status" value="1"/>
</dbReference>
<evidence type="ECO:0000313" key="11">
    <source>
        <dbReference type="EMBL" id="MEL0659334.1"/>
    </source>
</evidence>
<evidence type="ECO:0000256" key="4">
    <source>
        <dbReference type="ARBA" id="ARBA00022692"/>
    </source>
</evidence>
<feature type="domain" description="Mechanosensitive ion channel transmembrane helices 2/3" evidence="10">
    <location>
        <begin position="81"/>
        <end position="121"/>
    </location>
</feature>
<dbReference type="EMBL" id="JBAKBA010000018">
    <property type="protein sequence ID" value="MEL0659334.1"/>
    <property type="molecule type" value="Genomic_DNA"/>
</dbReference>
<keyword evidence="6 7" id="KW-0472">Membrane</keyword>
<dbReference type="InterPro" id="IPR011066">
    <property type="entry name" value="MscS_channel_C_sf"/>
</dbReference>
<dbReference type="InterPro" id="IPR049142">
    <property type="entry name" value="MS_channel_1st"/>
</dbReference>
<dbReference type="PANTHER" id="PTHR30221:SF1">
    <property type="entry name" value="SMALL-CONDUCTANCE MECHANOSENSITIVE CHANNEL"/>
    <property type="match status" value="1"/>
</dbReference>
<gene>
    <name evidence="11" type="ORF">V6255_09305</name>
</gene>
<dbReference type="InterPro" id="IPR023408">
    <property type="entry name" value="MscS_beta-dom_sf"/>
</dbReference>
<proteinExistence type="inferred from homology"/>
<sequence>MSLENTEVTSTSIVETPFLQQLIGWGRDHNELILSYIVNFVVAILIIVIGLYIARTLSNLLSRILTKKKVDKTIVDFLSAIARYTLIAMTFIAGGGHLGIQTASFVAILAAAGLAVGLALKGALSNFAAGILLVTLRPFKIGHFIEAAGTAGTVESIQLFHCILRTGDNKHIVVPNAAILKSNIVNVSRKPVRRIDLIIRVSYQSDLKHVKHVLEATISANDKVLTEPGTQIAVSELASSSVNLVVRPWVKSGDYWSVRFALTESIKNALDSENIKIPYPQMDVHHK</sequence>
<evidence type="ECO:0000259" key="10">
    <source>
        <dbReference type="Pfam" id="PF21088"/>
    </source>
</evidence>
<dbReference type="InterPro" id="IPR011014">
    <property type="entry name" value="MscS_channel_TM-2"/>
</dbReference>
<dbReference type="PROSITE" id="PS01246">
    <property type="entry name" value="UPF0003"/>
    <property type="match status" value="1"/>
</dbReference>
<dbReference type="Pfam" id="PF05552">
    <property type="entry name" value="MS_channel_1st_1"/>
    <property type="match status" value="1"/>
</dbReference>
<feature type="transmembrane region" description="Helical" evidence="7">
    <location>
        <begin position="105"/>
        <end position="134"/>
    </location>
</feature>
<evidence type="ECO:0000256" key="1">
    <source>
        <dbReference type="ARBA" id="ARBA00004651"/>
    </source>
</evidence>
<dbReference type="SUPFAM" id="SSF82689">
    <property type="entry name" value="Mechanosensitive channel protein MscS (YggB), C-terminal domain"/>
    <property type="match status" value="1"/>
</dbReference>
<feature type="domain" description="Mechanosensitive ion channel MscS" evidence="8">
    <location>
        <begin position="124"/>
        <end position="189"/>
    </location>
</feature>
<dbReference type="Gene3D" id="2.30.30.60">
    <property type="match status" value="1"/>
</dbReference>
<accession>A0ABU9HBU8</accession>
<keyword evidence="4 7" id="KW-0812">Transmembrane</keyword>
<dbReference type="InterPro" id="IPR006686">
    <property type="entry name" value="MscS_channel_CS"/>
</dbReference>
<keyword evidence="5 7" id="KW-1133">Transmembrane helix</keyword>
<keyword evidence="12" id="KW-1185">Reference proteome</keyword>
<keyword evidence="3" id="KW-1003">Cell membrane</keyword>
<dbReference type="Pfam" id="PF00924">
    <property type="entry name" value="MS_channel_2nd"/>
    <property type="match status" value="1"/>
</dbReference>
<comment type="similarity">
    <text evidence="2 7">Belongs to the MscS (TC 1.A.23) family.</text>
</comment>
<evidence type="ECO:0000256" key="6">
    <source>
        <dbReference type="ARBA" id="ARBA00023136"/>
    </source>
</evidence>
<comment type="subcellular location">
    <subcellularLocation>
        <location evidence="7">Cell inner membrane</location>
        <topology evidence="7">Multi-pass membrane protein</topology>
    </subcellularLocation>
    <subcellularLocation>
        <location evidence="1">Cell membrane</location>
        <topology evidence="1">Multi-pass membrane protein</topology>
    </subcellularLocation>
</comment>
<dbReference type="PANTHER" id="PTHR30221">
    <property type="entry name" value="SMALL-CONDUCTANCE MECHANOSENSITIVE CHANNEL"/>
    <property type="match status" value="1"/>
</dbReference>
<reference evidence="11 12" key="1">
    <citation type="submission" date="2024-02" db="EMBL/GenBank/DDBJ databases">
        <title>Bacteria isolated from the canopy kelp, Nereocystis luetkeana.</title>
        <authorList>
            <person name="Pfister C.A."/>
            <person name="Younker I.T."/>
            <person name="Light S.H."/>
        </authorList>
    </citation>
    <scope>NUCLEOTIDE SEQUENCE [LARGE SCALE GENOMIC DNA]</scope>
    <source>
        <strain evidence="11 12">TI.2.07</strain>
    </source>
</reference>
<comment type="function">
    <text evidence="7">Mechanosensitive channel that participates in the regulation of osmotic pressure changes within the cell, opening in response to stretch forces in the membrane lipid bilayer, without the need for other proteins. Contributes to normal resistance to hypoosmotic shock. Forms an ion channel of 1.0 nanosiemens conductance with a slight preference for anions.</text>
</comment>
<evidence type="ECO:0000259" key="8">
    <source>
        <dbReference type="Pfam" id="PF00924"/>
    </source>
</evidence>
<dbReference type="SUPFAM" id="SSF50182">
    <property type="entry name" value="Sm-like ribonucleoproteins"/>
    <property type="match status" value="1"/>
</dbReference>
<keyword evidence="7" id="KW-0997">Cell inner membrane</keyword>
<evidence type="ECO:0000256" key="2">
    <source>
        <dbReference type="ARBA" id="ARBA00008017"/>
    </source>
</evidence>
<dbReference type="Pfam" id="PF21088">
    <property type="entry name" value="MS_channel_1st"/>
    <property type="match status" value="1"/>
</dbReference>
<feature type="transmembrane region" description="Helical" evidence="7">
    <location>
        <begin position="33"/>
        <end position="54"/>
    </location>
</feature>
<keyword evidence="7" id="KW-0813">Transport</keyword>
<dbReference type="InterPro" id="IPR049278">
    <property type="entry name" value="MS_channel_C"/>
</dbReference>
<dbReference type="Proteomes" id="UP001366060">
    <property type="component" value="Unassembled WGS sequence"/>
</dbReference>
<dbReference type="InterPro" id="IPR045275">
    <property type="entry name" value="MscS_archaea/bacteria_type"/>
</dbReference>
<dbReference type="Gene3D" id="1.10.287.1260">
    <property type="match status" value="1"/>
</dbReference>
<dbReference type="RefSeq" id="WP_341627897.1">
    <property type="nucleotide sequence ID" value="NZ_JBAKBA010000018.1"/>
</dbReference>
<protein>
    <recommendedName>
        <fullName evidence="7">Small-conductance mechanosensitive channel</fullName>
    </recommendedName>
</protein>
<evidence type="ECO:0000259" key="9">
    <source>
        <dbReference type="Pfam" id="PF21082"/>
    </source>
</evidence>
<feature type="domain" description="Mechanosensitive ion channel MscS C-terminal" evidence="9">
    <location>
        <begin position="196"/>
        <end position="277"/>
    </location>
</feature>
<dbReference type="InterPro" id="IPR006685">
    <property type="entry name" value="MscS_channel_2nd"/>
</dbReference>
<comment type="subunit">
    <text evidence="7">Homoheptamer.</text>
</comment>
<dbReference type="Gene3D" id="3.30.70.100">
    <property type="match status" value="1"/>
</dbReference>
<evidence type="ECO:0000256" key="7">
    <source>
        <dbReference type="RuleBase" id="RU369025"/>
    </source>
</evidence>
<evidence type="ECO:0000256" key="3">
    <source>
        <dbReference type="ARBA" id="ARBA00022475"/>
    </source>
</evidence>
<dbReference type="InterPro" id="IPR010920">
    <property type="entry name" value="LSM_dom_sf"/>
</dbReference>
<organism evidence="11 12">
    <name type="scientific">Psychromonas arctica</name>
    <dbReference type="NCBI Taxonomy" id="168275"/>
    <lineage>
        <taxon>Bacteria</taxon>
        <taxon>Pseudomonadati</taxon>
        <taxon>Pseudomonadota</taxon>
        <taxon>Gammaproteobacteria</taxon>
        <taxon>Alteromonadales</taxon>
        <taxon>Psychromonadaceae</taxon>
        <taxon>Psychromonas</taxon>
    </lineage>
</organism>
<evidence type="ECO:0000313" key="12">
    <source>
        <dbReference type="Proteomes" id="UP001366060"/>
    </source>
</evidence>
<keyword evidence="7" id="KW-0407">Ion channel</keyword>
<keyword evidence="7" id="KW-0406">Ion transport</keyword>
<evidence type="ECO:0000256" key="5">
    <source>
        <dbReference type="ARBA" id="ARBA00022989"/>
    </source>
</evidence>
<dbReference type="InterPro" id="IPR008910">
    <property type="entry name" value="MSC_TM_helix"/>
</dbReference>
<feature type="transmembrane region" description="Helical" evidence="7">
    <location>
        <begin position="74"/>
        <end position="93"/>
    </location>
</feature>
<name>A0ABU9HBU8_9GAMM</name>
<comment type="caution">
    <text evidence="11">The sequence shown here is derived from an EMBL/GenBank/DDBJ whole genome shotgun (WGS) entry which is preliminary data.</text>
</comment>
<dbReference type="SUPFAM" id="SSF82861">
    <property type="entry name" value="Mechanosensitive channel protein MscS (YggB), transmembrane region"/>
    <property type="match status" value="1"/>
</dbReference>